<keyword evidence="5" id="KW-0949">S-adenosyl-L-methionine</keyword>
<dbReference type="InterPro" id="IPR007197">
    <property type="entry name" value="rSAM"/>
</dbReference>
<evidence type="ECO:0000256" key="3">
    <source>
        <dbReference type="ARBA" id="ARBA00022603"/>
    </source>
</evidence>
<dbReference type="InterPro" id="IPR006638">
    <property type="entry name" value="Elp3/MiaA/NifB-like_rSAM"/>
</dbReference>
<dbReference type="SFLD" id="SFLDG01123">
    <property type="entry name" value="methyltransferase_(Class_B)"/>
    <property type="match status" value="1"/>
</dbReference>
<dbReference type="InterPro" id="IPR051198">
    <property type="entry name" value="BchE-like"/>
</dbReference>
<dbReference type="CDD" id="cd01335">
    <property type="entry name" value="Radical_SAM"/>
    <property type="match status" value="1"/>
</dbReference>
<dbReference type="InterPro" id="IPR034466">
    <property type="entry name" value="Methyltransferase_Class_B"/>
</dbReference>
<dbReference type="Pfam" id="PF13282">
    <property type="entry name" value="DUF4070"/>
    <property type="match status" value="1"/>
</dbReference>
<dbReference type="Proteomes" id="UP000279422">
    <property type="component" value="Unassembled WGS sequence"/>
</dbReference>
<keyword evidence="4" id="KW-0808">Transferase</keyword>
<feature type="domain" description="Radical SAM core" evidence="9">
    <location>
        <begin position="38"/>
        <end position="264"/>
    </location>
</feature>
<evidence type="ECO:0000256" key="7">
    <source>
        <dbReference type="ARBA" id="ARBA00023004"/>
    </source>
</evidence>
<dbReference type="InterPro" id="IPR023404">
    <property type="entry name" value="rSAM_horseshoe"/>
</dbReference>
<dbReference type="PROSITE" id="PS51918">
    <property type="entry name" value="RADICAL_SAM"/>
    <property type="match status" value="1"/>
</dbReference>
<dbReference type="InterPro" id="IPR020612">
    <property type="entry name" value="Methylthiotransferase_CS"/>
</dbReference>
<dbReference type="SMART" id="SM00729">
    <property type="entry name" value="Elp3"/>
    <property type="match status" value="1"/>
</dbReference>
<keyword evidence="3" id="KW-0489">Methyltransferase</keyword>
<evidence type="ECO:0000256" key="4">
    <source>
        <dbReference type="ARBA" id="ARBA00022679"/>
    </source>
</evidence>
<dbReference type="PANTHER" id="PTHR43409">
    <property type="entry name" value="ANAEROBIC MAGNESIUM-PROTOPORPHYRIN IX MONOMETHYL ESTER CYCLASE-RELATED"/>
    <property type="match status" value="1"/>
</dbReference>
<evidence type="ECO:0000313" key="11">
    <source>
        <dbReference type="Proteomes" id="UP000279422"/>
    </source>
</evidence>
<dbReference type="GO" id="GO:0005829">
    <property type="term" value="C:cytosol"/>
    <property type="evidence" value="ECO:0007669"/>
    <property type="project" value="TreeGrafter"/>
</dbReference>
<dbReference type="EMBL" id="QMPZ01000035">
    <property type="protein sequence ID" value="RLE09665.1"/>
    <property type="molecule type" value="Genomic_DNA"/>
</dbReference>
<comment type="cofactor">
    <cofactor evidence="1">
        <name>[4Fe-4S] cluster</name>
        <dbReference type="ChEBI" id="CHEBI:49883"/>
    </cofactor>
</comment>
<organism evidence="10 11">
    <name type="scientific">Aerophobetes bacterium</name>
    <dbReference type="NCBI Taxonomy" id="2030807"/>
    <lineage>
        <taxon>Bacteria</taxon>
        <taxon>Candidatus Aerophobota</taxon>
    </lineage>
</organism>
<dbReference type="AlphaFoldDB" id="A0A497E477"/>
<evidence type="ECO:0000256" key="5">
    <source>
        <dbReference type="ARBA" id="ARBA00022691"/>
    </source>
</evidence>
<dbReference type="SFLD" id="SFLDG01082">
    <property type="entry name" value="B12-binding_domain_containing"/>
    <property type="match status" value="1"/>
</dbReference>
<evidence type="ECO:0000259" key="9">
    <source>
        <dbReference type="PROSITE" id="PS51918"/>
    </source>
</evidence>
<evidence type="ECO:0000313" key="10">
    <source>
        <dbReference type="EMBL" id="RLE09665.1"/>
    </source>
</evidence>
<gene>
    <name evidence="10" type="ORF">DRJ00_03680</name>
</gene>
<keyword evidence="6" id="KW-0479">Metal-binding</keyword>
<dbReference type="PANTHER" id="PTHR43409:SF7">
    <property type="entry name" value="BLL1977 PROTEIN"/>
    <property type="match status" value="1"/>
</dbReference>
<dbReference type="InterPro" id="IPR058240">
    <property type="entry name" value="rSAM_sf"/>
</dbReference>
<dbReference type="Gene3D" id="3.80.30.20">
    <property type="entry name" value="tm_1862 like domain"/>
    <property type="match status" value="1"/>
</dbReference>
<evidence type="ECO:0000256" key="2">
    <source>
        <dbReference type="ARBA" id="ARBA00022485"/>
    </source>
</evidence>
<evidence type="ECO:0000256" key="8">
    <source>
        <dbReference type="ARBA" id="ARBA00023014"/>
    </source>
</evidence>
<dbReference type="PROSITE" id="PS01278">
    <property type="entry name" value="MTTASE_RADICAL"/>
    <property type="match status" value="1"/>
</dbReference>
<dbReference type="SFLD" id="SFLDS00029">
    <property type="entry name" value="Radical_SAM"/>
    <property type="match status" value="1"/>
</dbReference>
<dbReference type="InterPro" id="IPR025274">
    <property type="entry name" value="DUF4070"/>
</dbReference>
<dbReference type="GO" id="GO:0003824">
    <property type="term" value="F:catalytic activity"/>
    <property type="evidence" value="ECO:0007669"/>
    <property type="project" value="InterPro"/>
</dbReference>
<name>A0A497E477_UNCAE</name>
<dbReference type="GO" id="GO:0051539">
    <property type="term" value="F:4 iron, 4 sulfur cluster binding"/>
    <property type="evidence" value="ECO:0007669"/>
    <property type="project" value="UniProtKB-KW"/>
</dbReference>
<dbReference type="Pfam" id="PF04055">
    <property type="entry name" value="Radical_SAM"/>
    <property type="match status" value="1"/>
</dbReference>
<proteinExistence type="predicted"/>
<comment type="caution">
    <text evidence="10">The sequence shown here is derived from an EMBL/GenBank/DDBJ whole genome shotgun (WGS) entry which is preliminary data.</text>
</comment>
<evidence type="ECO:0000256" key="6">
    <source>
        <dbReference type="ARBA" id="ARBA00022723"/>
    </source>
</evidence>
<feature type="non-terminal residue" evidence="10">
    <location>
        <position position="1"/>
    </location>
</feature>
<evidence type="ECO:0000256" key="1">
    <source>
        <dbReference type="ARBA" id="ARBA00001966"/>
    </source>
</evidence>
<accession>A0A497E477</accession>
<dbReference type="GO" id="GO:0046872">
    <property type="term" value="F:metal ion binding"/>
    <property type="evidence" value="ECO:0007669"/>
    <property type="project" value="UniProtKB-KW"/>
</dbReference>
<protein>
    <submittedName>
        <fullName evidence="10">B12-binding domain-containing radical SAM protein</fullName>
    </submittedName>
</protein>
<keyword evidence="2" id="KW-0004">4Fe-4S</keyword>
<sequence>LEDFKKRGKEGLSKFYRNSEFPDPSKIPIPRRELLEGKGYLLSRFLQISRGCPFNCSFCSVSRFFGKRYRFRPIKDVIEELKGMIGKSLRTRFVGFLDDNIVGNVSYAKKLFRALIPYKVLWAGQSSINIAHDDELLELAAKSGCKGLFIGFESISEKSLGEANKLQNKISFYEKAVKKIHQFGIFIEGAFIFGFDHDDKNIFRRTVKFIERVKLDAVQFTILTPLPGTKLYEKLERERRILDRDWSNYDFTHVVFRPKLMSPEELTEGLRWAYRRIYSLPSIFKRLAGSFSGGRWKYLGPVFALNLGYRRTFKGMKAITANSPSKR</sequence>
<reference evidence="10 11" key="1">
    <citation type="submission" date="2018-06" db="EMBL/GenBank/DDBJ databases">
        <title>Extensive metabolic versatility and redundancy in microbially diverse, dynamic hydrothermal sediments.</title>
        <authorList>
            <person name="Dombrowski N."/>
            <person name="Teske A."/>
            <person name="Baker B.J."/>
        </authorList>
    </citation>
    <scope>NUCLEOTIDE SEQUENCE [LARGE SCALE GENOMIC DNA]</scope>
    <source>
        <strain evidence="10">B47_G16</strain>
    </source>
</reference>
<keyword evidence="7" id="KW-0408">Iron</keyword>
<keyword evidence="8" id="KW-0411">Iron-sulfur</keyword>
<dbReference type="SUPFAM" id="SSF102114">
    <property type="entry name" value="Radical SAM enzymes"/>
    <property type="match status" value="1"/>
</dbReference>